<evidence type="ECO:0000313" key="6">
    <source>
        <dbReference type="EMBL" id="MEJ8472956.1"/>
    </source>
</evidence>
<dbReference type="PROSITE" id="PS50931">
    <property type="entry name" value="HTH_LYSR"/>
    <property type="match status" value="2"/>
</dbReference>
<dbReference type="Pfam" id="PF00126">
    <property type="entry name" value="HTH_1"/>
    <property type="match status" value="2"/>
</dbReference>
<accession>A0ABU8TFN0</accession>
<dbReference type="Gene3D" id="3.40.190.10">
    <property type="entry name" value="Periplasmic binding protein-like II"/>
    <property type="match status" value="2"/>
</dbReference>
<dbReference type="Pfam" id="PF03466">
    <property type="entry name" value="LysR_substrate"/>
    <property type="match status" value="1"/>
</dbReference>
<evidence type="ECO:0000313" key="7">
    <source>
        <dbReference type="Proteomes" id="UP001385499"/>
    </source>
</evidence>
<feature type="domain" description="HTH lysR-type" evidence="5">
    <location>
        <begin position="122"/>
        <end position="179"/>
    </location>
</feature>
<evidence type="ECO:0000259" key="5">
    <source>
        <dbReference type="PROSITE" id="PS50931"/>
    </source>
</evidence>
<dbReference type="InterPro" id="IPR036390">
    <property type="entry name" value="WH_DNA-bd_sf"/>
</dbReference>
<keyword evidence="2" id="KW-0805">Transcription regulation</keyword>
<name>A0ABU8TFN0_9HYPH</name>
<sequence length="417" mass="45376">MELQSGVSEVADSPAALEKAYPNLRHLRLLEAAQRCGALTTAAEGVHISQPAASQAMIRLSNQFGGKLLERHGNGVFATDRGMIVISRTRRILDLVRSFSQGVSRRLRSDRPKRGGSLESHLTVSHLKAMCFVGRAGSFSSAARALGQSEPSVQRAAREIEGIIGLQLFSGGLRRVQLTQSGLDFSKLASLVLKELDSAYEEVREFDGAYDGRLIIGTLPLARTRIVPDAVVALSQKYPEATIGVLDGTYEGLLQSLETGNIDVLVGALRGKIMHSGLKQKRLFEDRLVIVSGKGHPLAGRHELTREDLANSRWVLPRRGTPTRHLFETLVGDGNLKGVIETGSLVALRGILTQSNFLTIISQRQIYYELQAGLLEVLPFSLEGSERPIGLTTRADWQPTALQADFLSALETAIMPV</sequence>
<proteinExistence type="inferred from homology"/>
<dbReference type="SUPFAM" id="SSF46785">
    <property type="entry name" value="Winged helix' DNA-binding domain"/>
    <property type="match status" value="2"/>
</dbReference>
<dbReference type="InterPro" id="IPR005119">
    <property type="entry name" value="LysR_subst-bd"/>
</dbReference>
<keyword evidence="3" id="KW-0238">DNA-binding</keyword>
<organism evidence="6 7">
    <name type="scientific">Roseibium algae</name>
    <dbReference type="NCBI Taxonomy" id="3123038"/>
    <lineage>
        <taxon>Bacteria</taxon>
        <taxon>Pseudomonadati</taxon>
        <taxon>Pseudomonadota</taxon>
        <taxon>Alphaproteobacteria</taxon>
        <taxon>Hyphomicrobiales</taxon>
        <taxon>Stappiaceae</taxon>
        <taxon>Roseibium</taxon>
    </lineage>
</organism>
<evidence type="ECO:0000256" key="2">
    <source>
        <dbReference type="ARBA" id="ARBA00023015"/>
    </source>
</evidence>
<reference evidence="6 7" key="1">
    <citation type="submission" date="2024-02" db="EMBL/GenBank/DDBJ databases">
        <title>Roseibium algae sp. nov., isolated from marine alga (Grateloupia sp.), showing potential in myo-inositol conversion.</title>
        <authorList>
            <person name="Wang Y."/>
        </authorList>
    </citation>
    <scope>NUCLEOTIDE SEQUENCE [LARGE SCALE GENOMIC DNA]</scope>
    <source>
        <strain evidence="6 7">H3510</strain>
    </source>
</reference>
<evidence type="ECO:0000256" key="3">
    <source>
        <dbReference type="ARBA" id="ARBA00023125"/>
    </source>
</evidence>
<keyword evidence="4" id="KW-0804">Transcription</keyword>
<gene>
    <name evidence="6" type="ORF">V6575_02545</name>
</gene>
<dbReference type="PANTHER" id="PTHR30126:SF98">
    <property type="entry name" value="HTH-TYPE TRANSCRIPTIONAL ACTIVATOR BAUR"/>
    <property type="match status" value="1"/>
</dbReference>
<dbReference type="SUPFAM" id="SSF53850">
    <property type="entry name" value="Periplasmic binding protein-like II"/>
    <property type="match status" value="1"/>
</dbReference>
<feature type="domain" description="HTH lysR-type" evidence="5">
    <location>
        <begin position="22"/>
        <end position="79"/>
    </location>
</feature>
<comment type="caution">
    <text evidence="6">The sequence shown here is derived from an EMBL/GenBank/DDBJ whole genome shotgun (WGS) entry which is preliminary data.</text>
</comment>
<dbReference type="Gene3D" id="1.10.10.10">
    <property type="entry name" value="Winged helix-like DNA-binding domain superfamily/Winged helix DNA-binding domain"/>
    <property type="match status" value="2"/>
</dbReference>
<dbReference type="Proteomes" id="UP001385499">
    <property type="component" value="Unassembled WGS sequence"/>
</dbReference>
<protein>
    <submittedName>
        <fullName evidence="6">LysR family transcriptional regulator</fullName>
    </submittedName>
</protein>
<dbReference type="InterPro" id="IPR036388">
    <property type="entry name" value="WH-like_DNA-bd_sf"/>
</dbReference>
<evidence type="ECO:0000256" key="4">
    <source>
        <dbReference type="ARBA" id="ARBA00023163"/>
    </source>
</evidence>
<dbReference type="PRINTS" id="PR00039">
    <property type="entry name" value="HTHLYSR"/>
</dbReference>
<evidence type="ECO:0000256" key="1">
    <source>
        <dbReference type="ARBA" id="ARBA00009437"/>
    </source>
</evidence>
<dbReference type="InterPro" id="IPR000847">
    <property type="entry name" value="LysR_HTH_N"/>
</dbReference>
<comment type="similarity">
    <text evidence="1">Belongs to the LysR transcriptional regulatory family.</text>
</comment>
<dbReference type="EMBL" id="JBAKIA010000001">
    <property type="protein sequence ID" value="MEJ8472956.1"/>
    <property type="molecule type" value="Genomic_DNA"/>
</dbReference>
<keyword evidence="7" id="KW-1185">Reference proteome</keyword>
<dbReference type="RefSeq" id="WP_340272456.1">
    <property type="nucleotide sequence ID" value="NZ_JBAKIA010000001.1"/>
</dbReference>
<dbReference type="PANTHER" id="PTHR30126">
    <property type="entry name" value="HTH-TYPE TRANSCRIPTIONAL REGULATOR"/>
    <property type="match status" value="1"/>
</dbReference>